<dbReference type="Proteomes" id="UP000886653">
    <property type="component" value="Unassembled WGS sequence"/>
</dbReference>
<protein>
    <submittedName>
        <fullName evidence="1">Uncharacterized protein</fullName>
    </submittedName>
</protein>
<organism evidence="1 2">
    <name type="scientific">Cronartium quercuum f. sp. fusiforme G11</name>
    <dbReference type="NCBI Taxonomy" id="708437"/>
    <lineage>
        <taxon>Eukaryota</taxon>
        <taxon>Fungi</taxon>
        <taxon>Dikarya</taxon>
        <taxon>Basidiomycota</taxon>
        <taxon>Pucciniomycotina</taxon>
        <taxon>Pucciniomycetes</taxon>
        <taxon>Pucciniales</taxon>
        <taxon>Coleosporiaceae</taxon>
        <taxon>Cronartium</taxon>
    </lineage>
</organism>
<accession>A0A9P6TES3</accession>
<keyword evidence="2" id="KW-1185">Reference proteome</keyword>
<gene>
    <name evidence="1" type="ORF">CROQUDRAFT_89010</name>
</gene>
<dbReference type="AlphaFoldDB" id="A0A9P6TES3"/>
<reference evidence="1" key="1">
    <citation type="submission" date="2013-11" db="EMBL/GenBank/DDBJ databases">
        <title>Genome sequence of the fusiform rust pathogen reveals effectors for host alternation and coevolution with pine.</title>
        <authorList>
            <consortium name="DOE Joint Genome Institute"/>
            <person name="Smith K."/>
            <person name="Pendleton A."/>
            <person name="Kubisiak T."/>
            <person name="Anderson C."/>
            <person name="Salamov A."/>
            <person name="Aerts A."/>
            <person name="Riley R."/>
            <person name="Clum A."/>
            <person name="Lindquist E."/>
            <person name="Ence D."/>
            <person name="Campbell M."/>
            <person name="Kronenberg Z."/>
            <person name="Feau N."/>
            <person name="Dhillon B."/>
            <person name="Hamelin R."/>
            <person name="Burleigh J."/>
            <person name="Smith J."/>
            <person name="Yandell M."/>
            <person name="Nelson C."/>
            <person name="Grigoriev I."/>
            <person name="Davis J."/>
        </authorList>
    </citation>
    <scope>NUCLEOTIDE SEQUENCE</scope>
    <source>
        <strain evidence="1">G11</strain>
    </source>
</reference>
<dbReference type="EMBL" id="MU167226">
    <property type="protein sequence ID" value="KAG0149662.1"/>
    <property type="molecule type" value="Genomic_DNA"/>
</dbReference>
<dbReference type="OrthoDB" id="2507130at2759"/>
<comment type="caution">
    <text evidence="1">The sequence shown here is derived from an EMBL/GenBank/DDBJ whole genome shotgun (WGS) entry which is preliminary data.</text>
</comment>
<proteinExistence type="predicted"/>
<evidence type="ECO:0000313" key="1">
    <source>
        <dbReference type="EMBL" id="KAG0149662.1"/>
    </source>
</evidence>
<evidence type="ECO:0000313" key="2">
    <source>
        <dbReference type="Proteomes" id="UP000886653"/>
    </source>
</evidence>
<name>A0A9P6TES3_9BASI</name>
<sequence length="164" mass="18420">MIETVLLTSLYQPYFIHKSHAGFSLIRGFCRSVVIGDWGPDGVKVSSILVCKETYLTNFVKSLYDYSSVSIEARLDGEPIRVRGASVLPSGDVKLYVASRHIKTWLLHNKHLRSTLAHPELVTTQTCFPVLIHSVPTDNDPTSEDFITHFATDQRMRLLAQDSS</sequence>